<comment type="caution">
    <text evidence="2">The sequence shown here is derived from an EMBL/GenBank/DDBJ whole genome shotgun (WGS) entry which is preliminary data.</text>
</comment>
<organism evidence="2 3">
    <name type="scientific">Durusdinium trenchii</name>
    <dbReference type="NCBI Taxonomy" id="1381693"/>
    <lineage>
        <taxon>Eukaryota</taxon>
        <taxon>Sar</taxon>
        <taxon>Alveolata</taxon>
        <taxon>Dinophyceae</taxon>
        <taxon>Suessiales</taxon>
        <taxon>Symbiodiniaceae</taxon>
        <taxon>Durusdinium</taxon>
    </lineage>
</organism>
<name>A0ABP0HYS6_9DINO</name>
<feature type="non-terminal residue" evidence="2">
    <location>
        <position position="1"/>
    </location>
</feature>
<accession>A0ABP0HYS6</accession>
<feature type="compositionally biased region" description="Basic and acidic residues" evidence="1">
    <location>
        <begin position="178"/>
        <end position="191"/>
    </location>
</feature>
<dbReference type="EMBL" id="CAXAMN010001359">
    <property type="protein sequence ID" value="CAK8994010.1"/>
    <property type="molecule type" value="Genomic_DNA"/>
</dbReference>
<keyword evidence="3" id="KW-1185">Reference proteome</keyword>
<feature type="compositionally biased region" description="Low complexity" evidence="1">
    <location>
        <begin position="300"/>
        <end position="309"/>
    </location>
</feature>
<reference evidence="2 3" key="1">
    <citation type="submission" date="2024-02" db="EMBL/GenBank/DDBJ databases">
        <authorList>
            <person name="Chen Y."/>
            <person name="Shah S."/>
            <person name="Dougan E. K."/>
            <person name="Thang M."/>
            <person name="Chan C."/>
        </authorList>
    </citation>
    <scope>NUCLEOTIDE SEQUENCE [LARGE SCALE GENOMIC DNA]</scope>
</reference>
<sequence>ESADCKRDGRKIWCRSCVAADKMLRRHMGGWPTVSDGEKKDFFSKALQAKDPNGRVTWTCLRGVLKECMAKRAMMRTSVDITAPFKPMAYWTSQGYTEERVRGCPCEEDPQLGTLYQVHTKTISRAKIEEEVEEELLMREQAANQKKSQKSTASADTWHVPEASAGESKGKSAAAEQRALERSQAKRERENAAASALAGKAVALLQPKVQQAQKLLDSHSSKLPRENVAELEVAVKEQGEWLAAARATVAAFGRDPAGALVPLPFDANGLKSAVTAGTSMLKSARLQLPKKETKERKSKAAPQPQSAAEPSKRRRAGKQKET</sequence>
<feature type="compositionally biased region" description="Basic residues" evidence="1">
    <location>
        <begin position="312"/>
        <end position="322"/>
    </location>
</feature>
<feature type="compositionally biased region" description="Polar residues" evidence="1">
    <location>
        <begin position="142"/>
        <end position="155"/>
    </location>
</feature>
<proteinExistence type="predicted"/>
<gene>
    <name evidence="2" type="ORF">CCMP2556_LOCUS3473</name>
</gene>
<evidence type="ECO:0000313" key="2">
    <source>
        <dbReference type="EMBL" id="CAK8994010.1"/>
    </source>
</evidence>
<evidence type="ECO:0000256" key="1">
    <source>
        <dbReference type="SAM" id="MobiDB-lite"/>
    </source>
</evidence>
<evidence type="ECO:0000313" key="3">
    <source>
        <dbReference type="Proteomes" id="UP001642484"/>
    </source>
</evidence>
<protein>
    <submittedName>
        <fullName evidence="2">Uncharacterized protein</fullName>
    </submittedName>
</protein>
<feature type="compositionally biased region" description="Low complexity" evidence="1">
    <location>
        <begin position="162"/>
        <end position="176"/>
    </location>
</feature>
<dbReference type="Proteomes" id="UP001642484">
    <property type="component" value="Unassembled WGS sequence"/>
</dbReference>
<feature type="region of interest" description="Disordered" evidence="1">
    <location>
        <begin position="281"/>
        <end position="322"/>
    </location>
</feature>
<feature type="region of interest" description="Disordered" evidence="1">
    <location>
        <begin position="140"/>
        <end position="192"/>
    </location>
</feature>